<reference evidence="4" key="1">
    <citation type="submission" date="2020-10" db="EMBL/GenBank/DDBJ databases">
        <title>Connecting structure to function with the recovery of over 1000 high-quality activated sludge metagenome-assembled genomes encoding full-length rRNA genes using long-read sequencing.</title>
        <authorList>
            <person name="Singleton C.M."/>
            <person name="Petriglieri F."/>
            <person name="Kristensen J.M."/>
            <person name="Kirkegaard R.H."/>
            <person name="Michaelsen T.Y."/>
            <person name="Andersen M.H."/>
            <person name="Karst S.M."/>
            <person name="Dueholm M.S."/>
            <person name="Nielsen P.H."/>
            <person name="Albertsen M."/>
        </authorList>
    </citation>
    <scope>NUCLEOTIDE SEQUENCE</scope>
    <source>
        <strain evidence="4">Bjer_18-Q3-R1-45_BAT3C.347</strain>
    </source>
</reference>
<dbReference type="Gene3D" id="3.40.1170.60">
    <property type="match status" value="1"/>
</dbReference>
<protein>
    <submittedName>
        <fullName evidence="4">DNA polymerase Y family protein</fullName>
    </submittedName>
</protein>
<proteinExistence type="inferred from homology"/>
<evidence type="ECO:0000313" key="4">
    <source>
        <dbReference type="EMBL" id="MBK6972912.1"/>
    </source>
</evidence>
<evidence type="ECO:0000256" key="2">
    <source>
        <dbReference type="ARBA" id="ARBA00022763"/>
    </source>
</evidence>
<dbReference type="InterPro" id="IPR050356">
    <property type="entry name" value="SulA_CellDiv_inhibitor"/>
</dbReference>
<evidence type="ECO:0000256" key="1">
    <source>
        <dbReference type="ARBA" id="ARBA00010945"/>
    </source>
</evidence>
<keyword evidence="2" id="KW-0227">DNA damage</keyword>
<comment type="similarity">
    <text evidence="1">Belongs to the DNA polymerase type-Y family.</text>
</comment>
<dbReference type="PANTHER" id="PTHR35369:SF2">
    <property type="entry name" value="BLR3025 PROTEIN"/>
    <property type="match status" value="1"/>
</dbReference>
<dbReference type="Pfam" id="PF00817">
    <property type="entry name" value="IMS"/>
    <property type="match status" value="1"/>
</dbReference>
<comment type="caution">
    <text evidence="4">The sequence shown here is derived from an EMBL/GenBank/DDBJ whole genome shotgun (WGS) entry which is preliminary data.</text>
</comment>
<dbReference type="InterPro" id="IPR001126">
    <property type="entry name" value="UmuC"/>
</dbReference>
<dbReference type="AlphaFoldDB" id="A0A9D7E381"/>
<dbReference type="GO" id="GO:0006281">
    <property type="term" value="P:DNA repair"/>
    <property type="evidence" value="ECO:0007669"/>
    <property type="project" value="InterPro"/>
</dbReference>
<evidence type="ECO:0000313" key="5">
    <source>
        <dbReference type="Proteomes" id="UP000807785"/>
    </source>
</evidence>
<name>A0A9D7E381_9PROT</name>
<accession>A0A9D7E381</accession>
<feature type="domain" description="UmuC" evidence="3">
    <location>
        <begin position="25"/>
        <end position="156"/>
    </location>
</feature>
<dbReference type="PANTHER" id="PTHR35369">
    <property type="entry name" value="BLR3025 PROTEIN-RELATED"/>
    <property type="match status" value="1"/>
</dbReference>
<dbReference type="CDD" id="cd03468">
    <property type="entry name" value="PolY_like"/>
    <property type="match status" value="1"/>
</dbReference>
<gene>
    <name evidence="4" type="ORF">IPH26_08110</name>
</gene>
<evidence type="ECO:0000259" key="3">
    <source>
        <dbReference type="Pfam" id="PF00817"/>
    </source>
</evidence>
<organism evidence="4 5">
    <name type="scientific">Candidatus Methylophosphatis roskildensis</name>
    <dbReference type="NCBI Taxonomy" id="2899263"/>
    <lineage>
        <taxon>Bacteria</taxon>
        <taxon>Pseudomonadati</taxon>
        <taxon>Pseudomonadota</taxon>
        <taxon>Betaproteobacteria</taxon>
        <taxon>Nitrosomonadales</taxon>
        <taxon>Sterolibacteriaceae</taxon>
        <taxon>Candidatus Methylophosphatis</taxon>
    </lineage>
</organism>
<dbReference type="InterPro" id="IPR043128">
    <property type="entry name" value="Rev_trsase/Diguanyl_cyclase"/>
</dbReference>
<dbReference type="Proteomes" id="UP000807785">
    <property type="component" value="Unassembled WGS sequence"/>
</dbReference>
<sequence length="500" mass="53084">MTWLALHLPGLPLQVCTRADGSAEIPIAVFSQAGASPPSGGRAGGSRVVAANPRALAAGIHPGLGLASALALAPDLVTRPREVRGEAALLTELACWAAQFTPQIALDPPDCVLLDVGASLKLFGGIGELMQRIAHAVAALGLELALAAAPTPLAARWLAVCGGGRIVERLDELPARLAPLPVGVLECAADARGTVKAESIALLEAIGLSTIGQCLHLPRDGLAKREAQAVTCALDRALGRLPDPRPPFVPPQLFRSRIELPLPSADADPLSFAARRLLAALAGHLAAHQSGIEHFRLQLEHDEQPATTLTVHLGVISRDEARCGLLAREHIATLRLAAPVTAVALEAAQILPLPGESRTLFGTLEGARPGREQAEARTLLVERLRARLGDGAVGGIVPHADHRPERAWQPVAPRESRSTVAPPDHCLPPRPLWLLPEPQPLARSDTLQLVAGPERIEAGWWDGFDVARDYHLALGPQHQLLWVFRELRDGESWFVHGIFG</sequence>
<dbReference type="SUPFAM" id="SSF56672">
    <property type="entry name" value="DNA/RNA polymerases"/>
    <property type="match status" value="1"/>
</dbReference>
<dbReference type="InterPro" id="IPR043502">
    <property type="entry name" value="DNA/RNA_pol_sf"/>
</dbReference>
<dbReference type="EMBL" id="JADJEV010000003">
    <property type="protein sequence ID" value="MBK6972912.1"/>
    <property type="molecule type" value="Genomic_DNA"/>
</dbReference>
<dbReference type="Gene3D" id="3.30.70.270">
    <property type="match status" value="1"/>
</dbReference>